<dbReference type="SUPFAM" id="SSF47384">
    <property type="entry name" value="Homodimeric domain of signal transducing histidine kinase"/>
    <property type="match status" value="1"/>
</dbReference>
<sequence>MISYDGPINILLVDDYPENLLAIEAVLADLDYNLVKCLSGEEALRALLKDDFAVIVMDVQMPGMDGFETARMIKSREKTKEIPIIFVSATSKESQHLFTGYAVGAIDYMLKPFVPQIFRSKIEGFVGMYVSNKKLQQQKILLQQQTQELERMNKELMRTAYQLTKAEAIKSVISSTSMDTMITFDGGGIILTVNPSILPMFSYSEREVIGRHIHELVPELCLKQLEGMTEQTAEGLTSGRLIEVMPQRKDGSRFHAEIKLGSTHVDDELIYACTVSDITERKKTERELLAAKEAAEIADRAKTDFLAMVSHEIRTPMNGILGMTNLLTETDLDEEQRDFTEIILKSGDSLLGVINDILDYAKIEAGKLELERIPFSLKSCLDESLDLFIGKARENSLELLCTVDESLPEYVYGDVTKLRQILMNLVSNAVKFTPEGRIEVAARPGSEPFAGSIRDLTVEFQVRDTGVGIPAEKLAELFQPFSQLDSSMTRKYGGTGLGLAICKNLVELMDGSIACAPNEPCGAVFTFTVRLERLEENPGSGLTELPSPARLEPGAEPFPRWEASQPFSFSAMLSDTFAEIGAAALPEMETLLPDRSLSGGVLPFAPTPPERLARIRRQEAPRVLVAEDNEVNQKLILKLLDRFGVEADVAENGELAVDMALARSYDLIFMDMKMPIMDGLEATRRIVGQSGSAHPTIIAMTANVLPGDRQKCLEAGMTDYISKPIRPDLLETTINRYLLGESAAKRQSTH</sequence>
<comment type="caution">
    <text evidence="18">The sequence shown here is derived from an EMBL/GenBank/DDBJ whole genome shotgun (WGS) entry which is preliminary data.</text>
</comment>
<dbReference type="OrthoDB" id="9790669at2"/>
<dbReference type="Pfam" id="PF13426">
    <property type="entry name" value="PAS_9"/>
    <property type="match status" value="1"/>
</dbReference>
<evidence type="ECO:0000256" key="12">
    <source>
        <dbReference type="ARBA" id="ARBA00074306"/>
    </source>
</evidence>
<keyword evidence="9" id="KW-0902">Two-component regulatory system</keyword>
<feature type="domain" description="Response regulatory" evidence="16">
    <location>
        <begin position="622"/>
        <end position="738"/>
    </location>
</feature>
<dbReference type="SMART" id="SM00448">
    <property type="entry name" value="REC"/>
    <property type="match status" value="2"/>
</dbReference>
<comment type="subunit">
    <text evidence="10">At low DSF concentrations, interacts with RpfF.</text>
</comment>
<dbReference type="InterPro" id="IPR011006">
    <property type="entry name" value="CheY-like_superfamily"/>
</dbReference>
<dbReference type="InterPro" id="IPR035965">
    <property type="entry name" value="PAS-like_dom_sf"/>
</dbReference>
<gene>
    <name evidence="18" type="ORF">B8V81_3302</name>
</gene>
<dbReference type="GO" id="GO:0000155">
    <property type="term" value="F:phosphorelay sensor kinase activity"/>
    <property type="evidence" value="ECO:0007669"/>
    <property type="project" value="InterPro"/>
</dbReference>
<keyword evidence="7 18" id="KW-0418">Kinase</keyword>
<keyword evidence="4 13" id="KW-0597">Phosphoprotein</keyword>
<dbReference type="Pfam" id="PF02518">
    <property type="entry name" value="HATPase_c"/>
    <property type="match status" value="1"/>
</dbReference>
<keyword evidence="5" id="KW-0808">Transferase</keyword>
<dbReference type="PANTHER" id="PTHR45339:SF1">
    <property type="entry name" value="HYBRID SIGNAL TRANSDUCTION HISTIDINE KINASE J"/>
    <property type="match status" value="1"/>
</dbReference>
<evidence type="ECO:0000259" key="16">
    <source>
        <dbReference type="PROSITE" id="PS50110"/>
    </source>
</evidence>
<dbReference type="InterPro" id="IPR001789">
    <property type="entry name" value="Sig_transdc_resp-reg_receiver"/>
</dbReference>
<dbReference type="FunFam" id="1.10.287.130:FF:000002">
    <property type="entry name" value="Two-component osmosensing histidine kinase"/>
    <property type="match status" value="1"/>
</dbReference>
<dbReference type="Pfam" id="PF00512">
    <property type="entry name" value="HisKA"/>
    <property type="match status" value="1"/>
</dbReference>
<dbReference type="PROSITE" id="PS50110">
    <property type="entry name" value="RESPONSE_REGULATORY"/>
    <property type="match status" value="2"/>
</dbReference>
<dbReference type="Pfam" id="PF00072">
    <property type="entry name" value="Response_reg"/>
    <property type="match status" value="2"/>
</dbReference>
<dbReference type="InterPro" id="IPR003661">
    <property type="entry name" value="HisK_dim/P_dom"/>
</dbReference>
<feature type="modified residue" description="4-aspartylphosphate" evidence="13">
    <location>
        <position position="58"/>
    </location>
</feature>
<dbReference type="CDD" id="cd00130">
    <property type="entry name" value="PAS"/>
    <property type="match status" value="1"/>
</dbReference>
<dbReference type="PRINTS" id="PR00344">
    <property type="entry name" value="BCTRLSENSOR"/>
</dbReference>
<feature type="modified residue" description="4-aspartylphosphate" evidence="13">
    <location>
        <position position="671"/>
    </location>
</feature>
<evidence type="ECO:0000256" key="14">
    <source>
        <dbReference type="SAM" id="Coils"/>
    </source>
</evidence>
<keyword evidence="6" id="KW-0547">Nucleotide-binding</keyword>
<dbReference type="SMART" id="SM00091">
    <property type="entry name" value="PAS"/>
    <property type="match status" value="1"/>
</dbReference>
<dbReference type="PROSITE" id="PS50109">
    <property type="entry name" value="HIS_KIN"/>
    <property type="match status" value="1"/>
</dbReference>
<dbReference type="InterPro" id="IPR000014">
    <property type="entry name" value="PAS"/>
</dbReference>
<keyword evidence="8" id="KW-0067">ATP-binding</keyword>
<evidence type="ECO:0000256" key="2">
    <source>
        <dbReference type="ARBA" id="ARBA00006402"/>
    </source>
</evidence>
<dbReference type="PROSITE" id="PS50112">
    <property type="entry name" value="PAS"/>
    <property type="match status" value="1"/>
</dbReference>
<dbReference type="SUPFAM" id="SSF52172">
    <property type="entry name" value="CheY-like"/>
    <property type="match status" value="2"/>
</dbReference>
<dbReference type="SMART" id="SM00387">
    <property type="entry name" value="HATPase_c"/>
    <property type="match status" value="1"/>
</dbReference>
<dbReference type="InterPro" id="IPR004358">
    <property type="entry name" value="Sig_transdc_His_kin-like_C"/>
</dbReference>
<dbReference type="Gene3D" id="3.30.450.20">
    <property type="entry name" value="PAS domain"/>
    <property type="match status" value="1"/>
</dbReference>
<dbReference type="Gene3D" id="3.30.565.10">
    <property type="entry name" value="Histidine kinase-like ATPase, C-terminal domain"/>
    <property type="match status" value="1"/>
</dbReference>
<evidence type="ECO:0000256" key="4">
    <source>
        <dbReference type="ARBA" id="ARBA00022553"/>
    </source>
</evidence>
<evidence type="ECO:0000256" key="11">
    <source>
        <dbReference type="ARBA" id="ARBA00068150"/>
    </source>
</evidence>
<keyword evidence="19" id="KW-1185">Reference proteome</keyword>
<dbReference type="SUPFAM" id="SSF55874">
    <property type="entry name" value="ATPase domain of HSP90 chaperone/DNA topoisomerase II/histidine kinase"/>
    <property type="match status" value="1"/>
</dbReference>
<reference evidence="18 19" key="1">
    <citation type="submission" date="2017-05" db="EMBL/GenBank/DDBJ databases">
        <title>Functional genome analysis of Paenibacillus pasadenensis strain R16: insights on endophytic life style and antifungal activity.</title>
        <authorList>
            <person name="Passera A."/>
            <person name="Marcolungo L."/>
            <person name="Casati P."/>
            <person name="Brasca M."/>
            <person name="Quaglino F."/>
            <person name="Delledonne M."/>
        </authorList>
    </citation>
    <scope>NUCLEOTIDE SEQUENCE [LARGE SCALE GENOMIC DNA]</scope>
    <source>
        <strain evidence="18 19">R16</strain>
    </source>
</reference>
<dbReference type="PANTHER" id="PTHR45339">
    <property type="entry name" value="HYBRID SIGNAL TRANSDUCTION HISTIDINE KINASE J"/>
    <property type="match status" value="1"/>
</dbReference>
<evidence type="ECO:0000259" key="17">
    <source>
        <dbReference type="PROSITE" id="PS50112"/>
    </source>
</evidence>
<evidence type="ECO:0000256" key="1">
    <source>
        <dbReference type="ARBA" id="ARBA00000085"/>
    </source>
</evidence>
<dbReference type="InterPro" id="IPR005467">
    <property type="entry name" value="His_kinase_dom"/>
</dbReference>
<dbReference type="CDD" id="cd17546">
    <property type="entry name" value="REC_hyHK_CKI1_RcsC-like"/>
    <property type="match status" value="1"/>
</dbReference>
<dbReference type="Proteomes" id="UP000234789">
    <property type="component" value="Unassembled WGS sequence"/>
</dbReference>
<comment type="catalytic activity">
    <reaction evidence="1">
        <text>ATP + protein L-histidine = ADP + protein N-phospho-L-histidine.</text>
        <dbReference type="EC" id="2.7.13.3"/>
    </reaction>
</comment>
<dbReference type="SMART" id="SM00388">
    <property type="entry name" value="HisKA"/>
    <property type="match status" value="1"/>
</dbReference>
<feature type="domain" description="Histidine kinase" evidence="15">
    <location>
        <begin position="308"/>
        <end position="533"/>
    </location>
</feature>
<dbReference type="FunFam" id="3.30.565.10:FF:000010">
    <property type="entry name" value="Sensor histidine kinase RcsC"/>
    <property type="match status" value="1"/>
</dbReference>
<proteinExistence type="inferred from homology"/>
<feature type="coiled-coil region" evidence="14">
    <location>
        <begin position="132"/>
        <end position="162"/>
    </location>
</feature>
<evidence type="ECO:0000256" key="6">
    <source>
        <dbReference type="ARBA" id="ARBA00022741"/>
    </source>
</evidence>
<feature type="domain" description="Response regulatory" evidence="16">
    <location>
        <begin position="9"/>
        <end position="126"/>
    </location>
</feature>
<keyword evidence="14" id="KW-0175">Coiled coil</keyword>
<dbReference type="SUPFAM" id="SSF55785">
    <property type="entry name" value="PYP-like sensor domain (PAS domain)"/>
    <property type="match status" value="1"/>
</dbReference>
<dbReference type="InterPro" id="IPR036097">
    <property type="entry name" value="HisK_dim/P_sf"/>
</dbReference>
<dbReference type="EC" id="2.7.13.3" evidence="3"/>
<evidence type="ECO:0000256" key="7">
    <source>
        <dbReference type="ARBA" id="ARBA00022777"/>
    </source>
</evidence>
<evidence type="ECO:0000256" key="8">
    <source>
        <dbReference type="ARBA" id="ARBA00022840"/>
    </source>
</evidence>
<organism evidence="18 19">
    <name type="scientific">Paenibacillus pasadenensis</name>
    <dbReference type="NCBI Taxonomy" id="217090"/>
    <lineage>
        <taxon>Bacteria</taxon>
        <taxon>Bacillati</taxon>
        <taxon>Bacillota</taxon>
        <taxon>Bacilli</taxon>
        <taxon>Bacillales</taxon>
        <taxon>Paenibacillaceae</taxon>
        <taxon>Paenibacillus</taxon>
    </lineage>
</organism>
<evidence type="ECO:0000259" key="15">
    <source>
        <dbReference type="PROSITE" id="PS50109"/>
    </source>
</evidence>
<evidence type="ECO:0000256" key="13">
    <source>
        <dbReference type="PROSITE-ProRule" id="PRU00169"/>
    </source>
</evidence>
<dbReference type="AlphaFoldDB" id="A0A2N5N3F3"/>
<dbReference type="InterPro" id="IPR036890">
    <property type="entry name" value="HATPase_C_sf"/>
</dbReference>
<evidence type="ECO:0000313" key="19">
    <source>
        <dbReference type="Proteomes" id="UP000234789"/>
    </source>
</evidence>
<dbReference type="NCBIfam" id="TIGR00229">
    <property type="entry name" value="sensory_box"/>
    <property type="match status" value="1"/>
</dbReference>
<name>A0A2N5N3F3_9BACL</name>
<dbReference type="InterPro" id="IPR003594">
    <property type="entry name" value="HATPase_dom"/>
</dbReference>
<evidence type="ECO:0000313" key="18">
    <source>
        <dbReference type="EMBL" id="PLT44871.1"/>
    </source>
</evidence>
<dbReference type="GO" id="GO:0005524">
    <property type="term" value="F:ATP binding"/>
    <property type="evidence" value="ECO:0007669"/>
    <property type="project" value="UniProtKB-KW"/>
</dbReference>
<dbReference type="RefSeq" id="WP_052333622.1">
    <property type="nucleotide sequence ID" value="NZ_JBQCKL010000010.1"/>
</dbReference>
<dbReference type="EMBL" id="NFEZ01000004">
    <property type="protein sequence ID" value="PLT44871.1"/>
    <property type="molecule type" value="Genomic_DNA"/>
</dbReference>
<protein>
    <recommendedName>
        <fullName evidence="12">Circadian input-output histidine kinase CikA</fullName>
        <ecNumber evidence="3">2.7.13.3</ecNumber>
    </recommendedName>
    <alternativeName>
        <fullName evidence="11">Sensory/regulatory protein RpfC</fullName>
    </alternativeName>
</protein>
<dbReference type="Gene3D" id="1.10.287.130">
    <property type="match status" value="1"/>
</dbReference>
<evidence type="ECO:0000256" key="10">
    <source>
        <dbReference type="ARBA" id="ARBA00064003"/>
    </source>
</evidence>
<evidence type="ECO:0000256" key="9">
    <source>
        <dbReference type="ARBA" id="ARBA00023012"/>
    </source>
</evidence>
<comment type="similarity">
    <text evidence="2">In the N-terminal section; belongs to the phytochrome family.</text>
</comment>
<accession>A0A2N5N3F3</accession>
<dbReference type="CDD" id="cd00082">
    <property type="entry name" value="HisKA"/>
    <property type="match status" value="1"/>
</dbReference>
<feature type="domain" description="PAS" evidence="17">
    <location>
        <begin position="165"/>
        <end position="217"/>
    </location>
</feature>
<dbReference type="Gene3D" id="3.40.50.2300">
    <property type="match status" value="2"/>
</dbReference>
<evidence type="ECO:0000256" key="3">
    <source>
        <dbReference type="ARBA" id="ARBA00012438"/>
    </source>
</evidence>
<dbReference type="CDD" id="cd16922">
    <property type="entry name" value="HATPase_EvgS-ArcB-TorS-like"/>
    <property type="match status" value="1"/>
</dbReference>
<evidence type="ECO:0000256" key="5">
    <source>
        <dbReference type="ARBA" id="ARBA00022679"/>
    </source>
</evidence>